<protein>
    <submittedName>
        <fullName evidence="1">Uncharacterized protein</fullName>
    </submittedName>
</protein>
<evidence type="ECO:0000313" key="1">
    <source>
        <dbReference type="EMBL" id="MCX2978257.1"/>
    </source>
</evidence>
<gene>
    <name evidence="1" type="ORF">EYC82_12895</name>
</gene>
<reference evidence="1" key="1">
    <citation type="submission" date="2019-02" db="EMBL/GenBank/DDBJ databases">
        <authorList>
            <person name="Li S.-H."/>
        </authorList>
    </citation>
    <scope>NUCLEOTIDE SEQUENCE</scope>
    <source>
        <strain evidence="1">IMCC11814</strain>
    </source>
</reference>
<evidence type="ECO:0000313" key="2">
    <source>
        <dbReference type="Proteomes" id="UP001143304"/>
    </source>
</evidence>
<dbReference type="EMBL" id="SHNO01000001">
    <property type="protein sequence ID" value="MCX2978257.1"/>
    <property type="molecule type" value="Genomic_DNA"/>
</dbReference>
<organism evidence="1 2">
    <name type="scientific">Candidatus Marimicrobium litorale</name>
    <dbReference type="NCBI Taxonomy" id="2518991"/>
    <lineage>
        <taxon>Bacteria</taxon>
        <taxon>Pseudomonadati</taxon>
        <taxon>Pseudomonadota</taxon>
        <taxon>Gammaproteobacteria</taxon>
        <taxon>Cellvibrionales</taxon>
        <taxon>Halieaceae</taxon>
        <taxon>Marimicrobium</taxon>
    </lineage>
</organism>
<sequence length="210" mass="23524">MVTLGIKETIRVALLQEEESGQLRQKLAQEVPLLRDKLVLPENEPVLALMEFVTNYVESVPGCLHLVTALSKEFGFYDYAAPFLHMAEDYFLQPPNALPQDGGLEALLDEAFLAHRLLEEVNDHHIRQLQRPLVPLDMTEANIIVHHLLGDAFATSLEQLVQFAAGQLLGKEYVWDQIRALPGSSRPDTALISSEQIMGPKHSIRLRLSA</sequence>
<accession>A0ABT3T9W4</accession>
<dbReference type="Proteomes" id="UP001143304">
    <property type="component" value="Unassembled WGS sequence"/>
</dbReference>
<keyword evidence="2" id="KW-1185">Reference proteome</keyword>
<name>A0ABT3T9W4_9GAMM</name>
<comment type="caution">
    <text evidence="1">The sequence shown here is derived from an EMBL/GenBank/DDBJ whole genome shotgun (WGS) entry which is preliminary data.</text>
</comment>
<proteinExistence type="predicted"/>